<feature type="transmembrane region" description="Helical" evidence="7">
    <location>
        <begin position="30"/>
        <end position="51"/>
    </location>
</feature>
<evidence type="ECO:0000256" key="7">
    <source>
        <dbReference type="SAM" id="Phobius"/>
    </source>
</evidence>
<dbReference type="Proteomes" id="UP000286715">
    <property type="component" value="Unassembled WGS sequence"/>
</dbReference>
<sequence>MKQYNDFGTQRMQDDKLLLKQQRKRAAKPLLWVSMGSIFMAFAGLVSGYIVSRGFLLEKGQWVEFKLPNQFIYSTIIIVLSSIVLFIGQSQAKKNIERAGWYMVTALVLGALFCYFQIAAYQNLISRNIYFTGPGSFTSGSWIYAISFLHLLHIFGGLIALSVASVKAARHSYTEDDHLGYTLASIFWHFLGFVWIFLYTFLTFYR</sequence>
<evidence type="ECO:0000256" key="5">
    <source>
        <dbReference type="ARBA" id="ARBA00023136"/>
    </source>
</evidence>
<reference evidence="9 10" key="1">
    <citation type="submission" date="2018-11" db="EMBL/GenBank/DDBJ databases">
        <title>Schleiferia aggregans sp. nov., a moderately thermophilic heterotrophic bacterium isolated from microbial mats at a terrestrial hot spring.</title>
        <authorList>
            <person name="Iino T."/>
            <person name="Ohkuma M."/>
            <person name="Haruta S."/>
        </authorList>
    </citation>
    <scope>NUCLEOTIDE SEQUENCE [LARGE SCALE GENOMIC DNA]</scope>
    <source>
        <strain evidence="9 10">LA</strain>
    </source>
</reference>
<proteinExistence type="inferred from homology"/>
<comment type="caution">
    <text evidence="9">The sequence shown here is derived from an EMBL/GenBank/DDBJ whole genome shotgun (WGS) entry which is preliminary data.</text>
</comment>
<gene>
    <name evidence="9" type="primary">ctaE</name>
    <name evidence="9" type="ORF">JCM31826_11190</name>
</gene>
<evidence type="ECO:0000256" key="1">
    <source>
        <dbReference type="ARBA" id="ARBA00004141"/>
    </source>
</evidence>
<dbReference type="PROSITE" id="PS50253">
    <property type="entry name" value="COX3"/>
    <property type="match status" value="1"/>
</dbReference>
<dbReference type="InterPro" id="IPR013833">
    <property type="entry name" value="Cyt_c_oxidase_su3_a-hlx"/>
</dbReference>
<dbReference type="InterPro" id="IPR035973">
    <property type="entry name" value="Cyt_c_oxidase_su3-like_sf"/>
</dbReference>
<keyword evidence="3 6" id="KW-0812">Transmembrane</keyword>
<dbReference type="Gene3D" id="1.20.120.80">
    <property type="entry name" value="Cytochrome c oxidase, subunit III, four-helix bundle"/>
    <property type="match status" value="1"/>
</dbReference>
<evidence type="ECO:0000313" key="9">
    <source>
        <dbReference type="EMBL" id="GCD77637.1"/>
    </source>
</evidence>
<dbReference type="PANTHER" id="PTHR11403">
    <property type="entry name" value="CYTOCHROME C OXIDASE SUBUNIT III"/>
    <property type="match status" value="1"/>
</dbReference>
<dbReference type="InterPro" id="IPR000298">
    <property type="entry name" value="Cyt_c_oxidase-like_su3"/>
</dbReference>
<dbReference type="Pfam" id="PF00510">
    <property type="entry name" value="COX3"/>
    <property type="match status" value="1"/>
</dbReference>
<evidence type="ECO:0000256" key="4">
    <source>
        <dbReference type="ARBA" id="ARBA00022989"/>
    </source>
</evidence>
<protein>
    <submittedName>
        <fullName evidence="9">Cytochrome oxidase subunit III</fullName>
    </submittedName>
</protein>
<keyword evidence="5 7" id="KW-0472">Membrane</keyword>
<feature type="transmembrane region" description="Helical" evidence="7">
    <location>
        <begin position="100"/>
        <end position="121"/>
    </location>
</feature>
<feature type="transmembrane region" description="Helical" evidence="7">
    <location>
        <begin position="178"/>
        <end position="202"/>
    </location>
</feature>
<name>A0A401XKS8_9FLAO</name>
<dbReference type="AlphaFoldDB" id="A0A401XKS8"/>
<evidence type="ECO:0000256" key="2">
    <source>
        <dbReference type="ARBA" id="ARBA00010581"/>
    </source>
</evidence>
<evidence type="ECO:0000256" key="3">
    <source>
        <dbReference type="ARBA" id="ARBA00022692"/>
    </source>
</evidence>
<dbReference type="RefSeq" id="WP_124397700.1">
    <property type="nucleotide sequence ID" value="NZ_BHZE01000009.1"/>
</dbReference>
<keyword evidence="10" id="KW-1185">Reference proteome</keyword>
<dbReference type="PANTHER" id="PTHR11403:SF10">
    <property type="entry name" value="CYTOCHROME C OXIDASE"/>
    <property type="match status" value="1"/>
</dbReference>
<evidence type="ECO:0000256" key="6">
    <source>
        <dbReference type="RuleBase" id="RU003376"/>
    </source>
</evidence>
<feature type="transmembrane region" description="Helical" evidence="7">
    <location>
        <begin position="141"/>
        <end position="166"/>
    </location>
</feature>
<comment type="subcellular location">
    <subcellularLocation>
        <location evidence="6">Cell membrane</location>
        <topology evidence="6">Multi-pass membrane protein</topology>
    </subcellularLocation>
    <subcellularLocation>
        <location evidence="1">Membrane</location>
        <topology evidence="1">Multi-pass membrane protein</topology>
    </subcellularLocation>
</comment>
<dbReference type="GO" id="GO:0019646">
    <property type="term" value="P:aerobic electron transport chain"/>
    <property type="evidence" value="ECO:0007669"/>
    <property type="project" value="InterPro"/>
</dbReference>
<evidence type="ECO:0000313" key="10">
    <source>
        <dbReference type="Proteomes" id="UP000286715"/>
    </source>
</evidence>
<dbReference type="GO" id="GO:0004129">
    <property type="term" value="F:cytochrome-c oxidase activity"/>
    <property type="evidence" value="ECO:0007669"/>
    <property type="project" value="InterPro"/>
</dbReference>
<organism evidence="9 10">
    <name type="scientific">Thermaurantimonas aggregans</name>
    <dbReference type="NCBI Taxonomy" id="2173829"/>
    <lineage>
        <taxon>Bacteria</taxon>
        <taxon>Pseudomonadati</taxon>
        <taxon>Bacteroidota</taxon>
        <taxon>Flavobacteriia</taxon>
        <taxon>Flavobacteriales</taxon>
        <taxon>Schleiferiaceae</taxon>
        <taxon>Thermaurantimonas</taxon>
    </lineage>
</organism>
<dbReference type="SUPFAM" id="SSF81452">
    <property type="entry name" value="Cytochrome c oxidase subunit III-like"/>
    <property type="match status" value="1"/>
</dbReference>
<evidence type="ECO:0000259" key="8">
    <source>
        <dbReference type="PROSITE" id="PS50253"/>
    </source>
</evidence>
<dbReference type="GO" id="GO:0005886">
    <property type="term" value="C:plasma membrane"/>
    <property type="evidence" value="ECO:0007669"/>
    <property type="project" value="UniProtKB-SubCell"/>
</dbReference>
<feature type="domain" description="Heme-copper oxidase subunit III family profile" evidence="8">
    <location>
        <begin position="31"/>
        <end position="206"/>
    </location>
</feature>
<comment type="similarity">
    <text evidence="2 6">Belongs to the cytochrome c oxidase subunit 3 family.</text>
</comment>
<feature type="transmembrane region" description="Helical" evidence="7">
    <location>
        <begin position="71"/>
        <end position="88"/>
    </location>
</feature>
<dbReference type="InterPro" id="IPR024791">
    <property type="entry name" value="Cyt_c/ubiquinol_Oxase_su3"/>
</dbReference>
<dbReference type="OrthoDB" id="679789at2"/>
<dbReference type="EMBL" id="BHZE01000009">
    <property type="protein sequence ID" value="GCD77637.1"/>
    <property type="molecule type" value="Genomic_DNA"/>
</dbReference>
<keyword evidence="4 7" id="KW-1133">Transmembrane helix</keyword>
<accession>A0A401XKS8</accession>